<evidence type="ECO:0000313" key="4">
    <source>
        <dbReference type="EMBL" id="MCB5363336.1"/>
    </source>
</evidence>
<feature type="coiled-coil region" evidence="1">
    <location>
        <begin position="104"/>
        <end position="131"/>
    </location>
</feature>
<feature type="transmembrane region" description="Helical" evidence="3">
    <location>
        <begin position="39"/>
        <end position="62"/>
    </location>
</feature>
<reference evidence="4 5" key="1">
    <citation type="submission" date="2020-07" db="EMBL/GenBank/DDBJ databases">
        <title>Pusillimonas sp. nov., isolated from poultry manure in Taiwan.</title>
        <authorList>
            <person name="Lin S.-Y."/>
            <person name="Tang Y.-S."/>
            <person name="Young C.-C."/>
        </authorList>
    </citation>
    <scope>NUCLEOTIDE SEQUENCE [LARGE SCALE GENOMIC DNA]</scope>
    <source>
        <strain evidence="4 5">CC-YST705</strain>
    </source>
</reference>
<dbReference type="Proteomes" id="UP000776983">
    <property type="component" value="Unassembled WGS sequence"/>
</dbReference>
<name>A0ABS8CBE0_9BURK</name>
<organism evidence="4 5">
    <name type="scientific">Mesopusillimonas faecipullorum</name>
    <dbReference type="NCBI Taxonomy" id="2755040"/>
    <lineage>
        <taxon>Bacteria</taxon>
        <taxon>Pseudomonadati</taxon>
        <taxon>Pseudomonadota</taxon>
        <taxon>Betaproteobacteria</taxon>
        <taxon>Burkholderiales</taxon>
        <taxon>Alcaligenaceae</taxon>
        <taxon>Mesopusillimonas</taxon>
    </lineage>
</organism>
<evidence type="ECO:0000256" key="2">
    <source>
        <dbReference type="SAM" id="MobiDB-lite"/>
    </source>
</evidence>
<evidence type="ECO:0000256" key="1">
    <source>
        <dbReference type="SAM" id="Coils"/>
    </source>
</evidence>
<keyword evidence="3" id="KW-0812">Transmembrane</keyword>
<dbReference type="EMBL" id="JACDXW010000002">
    <property type="protein sequence ID" value="MCB5363336.1"/>
    <property type="molecule type" value="Genomic_DNA"/>
</dbReference>
<gene>
    <name evidence="4" type="ORF">H0484_06155</name>
</gene>
<evidence type="ECO:0000313" key="5">
    <source>
        <dbReference type="Proteomes" id="UP000776983"/>
    </source>
</evidence>
<dbReference type="Pfam" id="PF04375">
    <property type="entry name" value="HemX"/>
    <property type="match status" value="1"/>
</dbReference>
<feature type="compositionally biased region" description="Polar residues" evidence="2">
    <location>
        <begin position="428"/>
        <end position="438"/>
    </location>
</feature>
<dbReference type="InterPro" id="IPR007470">
    <property type="entry name" value="HemX"/>
</dbReference>
<proteinExistence type="predicted"/>
<dbReference type="PANTHER" id="PTHR38043">
    <property type="entry name" value="PROTEIN HEMX"/>
    <property type="match status" value="1"/>
</dbReference>
<keyword evidence="3" id="KW-0472">Membrane</keyword>
<keyword evidence="5" id="KW-1185">Reference proteome</keyword>
<keyword evidence="3" id="KW-1133">Transmembrane helix</keyword>
<feature type="region of interest" description="Disordered" evidence="2">
    <location>
        <begin position="1"/>
        <end position="34"/>
    </location>
</feature>
<sequence length="438" mass="46573">MTDSTLETSSSAASGAKANGQAEKKAASSGRGPGRGSSLLGIAFVLVLILAVALGAAAWYLYQHQQAQQEQMNAELTSSVLEVRKAASQVQALRAQSDMDQARLQHMESQLEASREQLDGLEQALQMLTANGGELALLNDIDQLLEIAQQQLTLGGNVANAIIGLETAQARLARAALPALAPLQQAVNGDLERLRAVPTTDTTRLQSRLSELSQLVASAPLLVRDLGVVQTPTEQAQRQNFVPAQAAPDAGWWEKTWVSTQNALGQGWQLVSHDLRQLVSVRRIDDSNALLISAEQAGQLRDNLRLRLMTARLALMMRQNDIWHSELQAVQGLVEARFDLQTVDGKRALALATQLTDADVAVALPESLNSRQAVQALRLARASEAQPDSSNGGSPAQPQAPASPVPSETEPSTAPVEPSTADQAPAASESTNAQQVAS</sequence>
<dbReference type="RefSeq" id="WP_226953659.1">
    <property type="nucleotide sequence ID" value="NZ_JACDXW010000002.1"/>
</dbReference>
<dbReference type="PANTHER" id="PTHR38043:SF1">
    <property type="entry name" value="PROTEIN HEMX"/>
    <property type="match status" value="1"/>
</dbReference>
<accession>A0ABS8CBE0</accession>
<keyword evidence="1" id="KW-0175">Coiled coil</keyword>
<evidence type="ECO:0000256" key="3">
    <source>
        <dbReference type="SAM" id="Phobius"/>
    </source>
</evidence>
<feature type="compositionally biased region" description="Low complexity" evidence="2">
    <location>
        <begin position="394"/>
        <end position="407"/>
    </location>
</feature>
<comment type="caution">
    <text evidence="4">The sequence shown here is derived from an EMBL/GenBank/DDBJ whole genome shotgun (WGS) entry which is preliminary data.</text>
</comment>
<protein>
    <submittedName>
        <fullName evidence="4">Uroporphyrinogen-III C-methyltransferase</fullName>
    </submittedName>
</protein>
<feature type="region of interest" description="Disordered" evidence="2">
    <location>
        <begin position="380"/>
        <end position="438"/>
    </location>
</feature>
<feature type="compositionally biased region" description="Low complexity" evidence="2">
    <location>
        <begin position="9"/>
        <end position="18"/>
    </location>
</feature>